<dbReference type="InterPro" id="IPR002711">
    <property type="entry name" value="HNH"/>
</dbReference>
<dbReference type="Gene3D" id="1.10.30.50">
    <property type="match status" value="1"/>
</dbReference>
<proteinExistence type="inferred from homology"/>
<dbReference type="GO" id="GO:0008270">
    <property type="term" value="F:zinc ion binding"/>
    <property type="evidence" value="ECO:0007669"/>
    <property type="project" value="InterPro"/>
</dbReference>
<dbReference type="GO" id="GO:0005829">
    <property type="term" value="C:cytosol"/>
    <property type="evidence" value="ECO:0007669"/>
    <property type="project" value="TreeGrafter"/>
</dbReference>
<dbReference type="GO" id="GO:0004519">
    <property type="term" value="F:endonuclease activity"/>
    <property type="evidence" value="ECO:0007669"/>
    <property type="project" value="InterPro"/>
</dbReference>
<organism evidence="6 7">
    <name type="scientific">Janthinobacterium lividum</name>
    <dbReference type="NCBI Taxonomy" id="29581"/>
    <lineage>
        <taxon>Bacteria</taxon>
        <taxon>Pseudomonadati</taxon>
        <taxon>Pseudomonadota</taxon>
        <taxon>Betaproteobacteria</taxon>
        <taxon>Burkholderiales</taxon>
        <taxon>Oxalobacteraceae</taxon>
        <taxon>Janthinobacterium</taxon>
    </lineage>
</organism>
<evidence type="ECO:0000256" key="4">
    <source>
        <dbReference type="ARBA" id="ARBA00040194"/>
    </source>
</evidence>
<evidence type="ECO:0000313" key="7">
    <source>
        <dbReference type="Proteomes" id="UP000092634"/>
    </source>
</evidence>
<gene>
    <name evidence="6" type="ORF">BA896_000245</name>
</gene>
<dbReference type="GO" id="GO:0003676">
    <property type="term" value="F:nucleic acid binding"/>
    <property type="evidence" value="ECO:0007669"/>
    <property type="project" value="InterPro"/>
</dbReference>
<accession>A0A1E8PN81</accession>
<evidence type="ECO:0000313" key="6">
    <source>
        <dbReference type="EMBL" id="OFJ47671.1"/>
    </source>
</evidence>
<evidence type="ECO:0000256" key="3">
    <source>
        <dbReference type="ARBA" id="ARBA00038412"/>
    </source>
</evidence>
<dbReference type="Proteomes" id="UP000092634">
    <property type="component" value="Unassembled WGS sequence"/>
</dbReference>
<dbReference type="PANTHER" id="PTHR41286">
    <property type="entry name" value="HNH NUCLEASE YAJD-RELATED"/>
    <property type="match status" value="1"/>
</dbReference>
<evidence type="ECO:0000256" key="2">
    <source>
        <dbReference type="ARBA" id="ARBA00022801"/>
    </source>
</evidence>
<comment type="caution">
    <text evidence="6">The sequence shown here is derived from an EMBL/GenBank/DDBJ whole genome shotgun (WGS) entry which is preliminary data.</text>
</comment>
<comment type="similarity">
    <text evidence="3">Belongs to the HNH nuclease family.</text>
</comment>
<keyword evidence="1" id="KW-0540">Nuclease</keyword>
<dbReference type="InterPro" id="IPR003615">
    <property type="entry name" value="HNH_nuc"/>
</dbReference>
<evidence type="ECO:0000256" key="1">
    <source>
        <dbReference type="ARBA" id="ARBA00022722"/>
    </source>
</evidence>
<reference evidence="6 7" key="1">
    <citation type="submission" date="2016-10" db="EMBL/GenBank/DDBJ databases">
        <title>Updated version of Genome Assembly of Janthinobacterium lividum ERGS5:01.</title>
        <authorList>
            <person name="Kumar R."/>
            <person name="Acharya V."/>
            <person name="Singh D."/>
        </authorList>
    </citation>
    <scope>NUCLEOTIDE SEQUENCE [LARGE SCALE GENOMIC DNA]</scope>
    <source>
        <strain evidence="6 7">ERGS5:01</strain>
    </source>
</reference>
<dbReference type="CDD" id="cd00085">
    <property type="entry name" value="HNHc"/>
    <property type="match status" value="1"/>
</dbReference>
<keyword evidence="2" id="KW-0378">Hydrolase</keyword>
<dbReference type="PANTHER" id="PTHR41286:SF1">
    <property type="entry name" value="HNH NUCLEASE YAJD-RELATED"/>
    <property type="match status" value="1"/>
</dbReference>
<dbReference type="AlphaFoldDB" id="A0A1E8PN81"/>
<dbReference type="GO" id="GO:0016787">
    <property type="term" value="F:hydrolase activity"/>
    <property type="evidence" value="ECO:0007669"/>
    <property type="project" value="UniProtKB-KW"/>
</dbReference>
<dbReference type="Pfam" id="PF01844">
    <property type="entry name" value="HNH"/>
    <property type="match status" value="1"/>
</dbReference>
<protein>
    <recommendedName>
        <fullName evidence="4">Putative HNH nuclease YajD</fullName>
    </recommendedName>
</protein>
<feature type="domain" description="HNH nuclease" evidence="5">
    <location>
        <begin position="19"/>
        <end position="81"/>
    </location>
</feature>
<name>A0A1E8PN81_9BURK</name>
<evidence type="ECO:0000259" key="5">
    <source>
        <dbReference type="SMART" id="SM00507"/>
    </source>
</evidence>
<sequence length="117" mass="13137">MAWSKESRQSRGYGAAWDRVRKVVMERDCGLCQVCRKNRIVTIATQVDHIISKAKAATLRWSQERIDAEANLQAICKPCHDVKTEEEQGKKKHRQVTIGADGWPVDDVAHPGGGRNV</sequence>
<dbReference type="EMBL" id="MAQB02000001">
    <property type="protein sequence ID" value="OFJ47671.1"/>
    <property type="molecule type" value="Genomic_DNA"/>
</dbReference>
<dbReference type="SMART" id="SM00507">
    <property type="entry name" value="HNHc"/>
    <property type="match status" value="1"/>
</dbReference>